<evidence type="ECO:0000256" key="1">
    <source>
        <dbReference type="ARBA" id="ARBA00007812"/>
    </source>
</evidence>
<dbReference type="InterPro" id="IPR012000">
    <property type="entry name" value="Thiamin_PyroP_enz_cen_dom"/>
</dbReference>
<comment type="similarity">
    <text evidence="1 3">Belongs to the TPP enzyme family.</text>
</comment>
<dbReference type="InterPro" id="IPR029061">
    <property type="entry name" value="THDP-binding"/>
</dbReference>
<dbReference type="Pfam" id="PF02776">
    <property type="entry name" value="TPP_enzyme_N"/>
    <property type="match status" value="1"/>
</dbReference>
<dbReference type="InterPro" id="IPR045229">
    <property type="entry name" value="TPP_enz"/>
</dbReference>
<keyword evidence="9" id="KW-1185">Reference proteome</keyword>
<evidence type="ECO:0000259" key="7">
    <source>
        <dbReference type="Pfam" id="PF02776"/>
    </source>
</evidence>
<dbReference type="InterPro" id="IPR012001">
    <property type="entry name" value="Thiamin_PyroP_enz_TPP-bd_dom"/>
</dbReference>
<dbReference type="Gene3D" id="3.40.50.1220">
    <property type="entry name" value="TPP-binding domain"/>
    <property type="match status" value="1"/>
</dbReference>
<evidence type="ECO:0000313" key="8">
    <source>
        <dbReference type="EMBL" id="MFE9601375.1"/>
    </source>
</evidence>
<comment type="caution">
    <text evidence="8">The sequence shown here is derived from an EMBL/GenBank/DDBJ whole genome shotgun (WGS) entry which is preliminary data.</text>
</comment>
<dbReference type="SUPFAM" id="SSF52467">
    <property type="entry name" value="DHS-like NAD/FAD-binding domain"/>
    <property type="match status" value="1"/>
</dbReference>
<reference evidence="8 9" key="1">
    <citation type="submission" date="2024-10" db="EMBL/GenBank/DDBJ databases">
        <title>The Natural Products Discovery Center: Release of the First 8490 Sequenced Strains for Exploring Actinobacteria Biosynthetic Diversity.</title>
        <authorList>
            <person name="Kalkreuter E."/>
            <person name="Kautsar S.A."/>
            <person name="Yang D."/>
            <person name="Bader C.D."/>
            <person name="Teijaro C.N."/>
            <person name="Fluegel L."/>
            <person name="Davis C.M."/>
            <person name="Simpson J.R."/>
            <person name="Lauterbach L."/>
            <person name="Steele A.D."/>
            <person name="Gui C."/>
            <person name="Meng S."/>
            <person name="Li G."/>
            <person name="Viehrig K."/>
            <person name="Ye F."/>
            <person name="Su P."/>
            <person name="Kiefer A.F."/>
            <person name="Nichols A."/>
            <person name="Cepeda A.J."/>
            <person name="Yan W."/>
            <person name="Fan B."/>
            <person name="Jiang Y."/>
            <person name="Adhikari A."/>
            <person name="Zheng C.-J."/>
            <person name="Schuster L."/>
            <person name="Cowan T.M."/>
            <person name="Smanski M.J."/>
            <person name="Chevrette M.G."/>
            <person name="De Carvalho L.P.S."/>
            <person name="Shen B."/>
        </authorList>
    </citation>
    <scope>NUCLEOTIDE SEQUENCE [LARGE SCALE GENOMIC DNA]</scope>
    <source>
        <strain evidence="8 9">NPDC006488</strain>
    </source>
</reference>
<protein>
    <submittedName>
        <fullName evidence="8">Thiamine pyrophosphate-binding protein</fullName>
    </submittedName>
</protein>
<dbReference type="Proteomes" id="UP001601303">
    <property type="component" value="Unassembled WGS sequence"/>
</dbReference>
<dbReference type="InterPro" id="IPR011766">
    <property type="entry name" value="TPP_enzyme_TPP-bd"/>
</dbReference>
<feature type="domain" description="Thiamine pyrophosphate enzyme TPP-binding" evidence="6">
    <location>
        <begin position="380"/>
        <end position="525"/>
    </location>
</feature>
<dbReference type="InterPro" id="IPR029035">
    <property type="entry name" value="DHS-like_NAD/FAD-binding_dom"/>
</dbReference>
<feature type="region of interest" description="Disordered" evidence="4">
    <location>
        <begin position="331"/>
        <end position="354"/>
    </location>
</feature>
<evidence type="ECO:0000259" key="6">
    <source>
        <dbReference type="Pfam" id="PF02775"/>
    </source>
</evidence>
<feature type="domain" description="Thiamine pyrophosphate enzyme N-terminal TPP-binding" evidence="7">
    <location>
        <begin position="4"/>
        <end position="114"/>
    </location>
</feature>
<dbReference type="PANTHER" id="PTHR18968:SF13">
    <property type="entry name" value="ACETOLACTATE SYNTHASE CATALYTIC SUBUNIT, MITOCHONDRIAL"/>
    <property type="match status" value="1"/>
</dbReference>
<name>A0ABW6M5G3_9ACTN</name>
<evidence type="ECO:0000256" key="4">
    <source>
        <dbReference type="SAM" id="MobiDB-lite"/>
    </source>
</evidence>
<evidence type="ECO:0000256" key="3">
    <source>
        <dbReference type="RuleBase" id="RU362132"/>
    </source>
</evidence>
<keyword evidence="2 3" id="KW-0786">Thiamine pyrophosphate</keyword>
<dbReference type="RefSeq" id="WP_388108540.1">
    <property type="nucleotide sequence ID" value="NZ_JBIAHM010000008.1"/>
</dbReference>
<dbReference type="PANTHER" id="PTHR18968">
    <property type="entry name" value="THIAMINE PYROPHOSPHATE ENZYMES"/>
    <property type="match status" value="1"/>
</dbReference>
<dbReference type="Pfam" id="PF00205">
    <property type="entry name" value="TPP_enzyme_M"/>
    <property type="match status" value="1"/>
</dbReference>
<dbReference type="Pfam" id="PF02775">
    <property type="entry name" value="TPP_enzyme_C"/>
    <property type="match status" value="1"/>
</dbReference>
<evidence type="ECO:0000259" key="5">
    <source>
        <dbReference type="Pfam" id="PF00205"/>
    </source>
</evidence>
<dbReference type="SUPFAM" id="SSF52518">
    <property type="entry name" value="Thiamin diphosphate-binding fold (THDP-binding)"/>
    <property type="match status" value="2"/>
</dbReference>
<sequence>MLSVREVVAGSVASSGVDTVFALMGAANQELMCDMEKRCRIRLVHARHEAGAVGMADGYARFSGRLGVATVTAGPGVTNTATSLAVARAHCSPVLLLAGDIPAGDVRNPQYFEQNSFTRLCAGAGGRVGHRGELAGLLGSAAHALSADLPFALHLPVDVQEKPAETLEVVSLRGPADRGDAAELAETEVAKAIQLLAGARRPVMLAGRGALAARDVLAELAQSLGAPLVTTLRAAGLFAGHPLEAGVAGAMGDGRALRLLESADLVVAVGTSLHPLAASPSAICQGSAVLVRIDTAPPLGAWAYGADLRADTRIGAGRLLRRLAARGFTGPAPSTLGGTSDSWAGPTEDRRTGAGVHPLDALEEMRGLLPEHRLLVIGGGHASLSACQLLPACAPRDFTCVSTDFGAIGQSLPVAIGACFARPGQRVFNVTADGELMMSLAEFHTAVRYRLPLTVVVLNDHGFGQERHNLTRAGRSTYHANHPTPDLVSVAQAMGATGYRVTHPDELVNLRQAFNHQQGVVLVDIHIDPSYLNPASAYVASAMSRRAQQ</sequence>
<evidence type="ECO:0000313" key="9">
    <source>
        <dbReference type="Proteomes" id="UP001601303"/>
    </source>
</evidence>
<gene>
    <name evidence="8" type="ORF">ACFYNQ_22760</name>
</gene>
<proteinExistence type="inferred from homology"/>
<organism evidence="8 9">
    <name type="scientific">Streptomyces hokutonensis</name>
    <dbReference type="NCBI Taxonomy" id="1306990"/>
    <lineage>
        <taxon>Bacteria</taxon>
        <taxon>Bacillati</taxon>
        <taxon>Actinomycetota</taxon>
        <taxon>Actinomycetes</taxon>
        <taxon>Kitasatosporales</taxon>
        <taxon>Streptomycetaceae</taxon>
        <taxon>Streptomyces</taxon>
    </lineage>
</organism>
<dbReference type="CDD" id="cd07035">
    <property type="entry name" value="TPP_PYR_POX_like"/>
    <property type="match status" value="1"/>
</dbReference>
<evidence type="ECO:0000256" key="2">
    <source>
        <dbReference type="ARBA" id="ARBA00023052"/>
    </source>
</evidence>
<accession>A0ABW6M5G3</accession>
<feature type="domain" description="Thiamine pyrophosphate enzyme central" evidence="5">
    <location>
        <begin position="189"/>
        <end position="296"/>
    </location>
</feature>
<dbReference type="CDD" id="cd00568">
    <property type="entry name" value="TPP_enzymes"/>
    <property type="match status" value="1"/>
</dbReference>
<dbReference type="Gene3D" id="3.40.50.970">
    <property type="match status" value="2"/>
</dbReference>
<dbReference type="EMBL" id="JBIAHM010000008">
    <property type="protein sequence ID" value="MFE9601375.1"/>
    <property type="molecule type" value="Genomic_DNA"/>
</dbReference>